<dbReference type="PANTHER" id="PTHR12993">
    <property type="entry name" value="N-ACETYLGLUCOSAMINYL-PHOSPHATIDYLINOSITOL DE-N-ACETYLASE-RELATED"/>
    <property type="match status" value="1"/>
</dbReference>
<dbReference type="SUPFAM" id="SSF52317">
    <property type="entry name" value="Class I glutamine amidotransferase-like"/>
    <property type="match status" value="1"/>
</dbReference>
<dbReference type="Pfam" id="PF02585">
    <property type="entry name" value="PIG-L"/>
    <property type="match status" value="1"/>
</dbReference>
<dbReference type="EMBL" id="QFQP01000016">
    <property type="protein sequence ID" value="PZR10749.1"/>
    <property type="molecule type" value="Genomic_DNA"/>
</dbReference>
<comment type="caution">
    <text evidence="1">The sequence shown here is derived from an EMBL/GenBank/DDBJ whole genome shotgun (WGS) entry which is preliminary data.</text>
</comment>
<proteinExistence type="predicted"/>
<dbReference type="InterPro" id="IPR003737">
    <property type="entry name" value="GlcNAc_PI_deacetylase-related"/>
</dbReference>
<dbReference type="PANTHER" id="PTHR12993:SF11">
    <property type="entry name" value="N-ACETYLGLUCOSAMINYL-PHOSPHATIDYLINOSITOL DE-N-ACETYLASE"/>
    <property type="match status" value="1"/>
</dbReference>
<dbReference type="Proteomes" id="UP000249061">
    <property type="component" value="Unassembled WGS sequence"/>
</dbReference>
<dbReference type="InterPro" id="IPR024078">
    <property type="entry name" value="LmbE-like_dom_sf"/>
</dbReference>
<dbReference type="InterPro" id="IPR029062">
    <property type="entry name" value="Class_I_gatase-like"/>
</dbReference>
<name>A0A2W5T5H2_9BACT</name>
<sequence>MTGLMMSLLLAAPGPRHDGAQLLNDLKRVQVLGTALYVAAHPDDENTRLLASLANEAKFRTAYLSLTRGEGGQNLIGPEIGPLLGVIRTQELLGARRIDGAEQYFTRARDFGYSKSVDETLALWDHDRVLADAVFIVRTLRPDIIITRFPLEAGGTHGHHTASARIAVEAFTAAADPKFHPEWPVWQAKRIVWNAWSPDRMAKLPDGSVQWDSSQYSGLLGYSYGELAAESRSQHKSQGFGAAPVHDGSIENFAPLGGDAAKKSIFEGIDTTWKRVPGSDAFAALLTKAVNEFQVDAPAKSIPTLLLAFEALRKLPANPWKEQKLAELTELIAGCAGLFLEASADSWSTTPGAKVKLSVFALNRSTASLKLESVKVLNASNAAASVLERGKPNRFELEVEAPTTLSSPYWLDQPPAKGAWSIPDEQPAPELPSPFTVEFKLSSGASTFTLARAAYFKWTDPTVGERYRPIEILPAVVVKPSVDLLAFTDLSAKPLKITVTSNADAQSGELKLELPEGYASEPSSQQYSLEKRGNSQELTFKVKPTKKDAQSGTLTAVAGTFSKSLTRIDYPHIPIQTVLIPAQVKVMRVELKRGKTKRVGYIAGAGDEVAAALTQVGYDVVPLSDEALRTENLNRYDAIVVGIRAYNVNPKLPAVYDRLMQYVKDGGTLLAQYNTKNWLSSVPAQLGPYPFEISQDRVTNEDAVVMRGNHVFFKSPNALDDADFHGWVQERGLYFGAKWDPKYETPITMNDPGEPPSKGALLTVKYGKGRFVYTGLSFFRQLPAGVPGAYRLFANLIEHGN</sequence>
<accession>A0A2W5T5H2</accession>
<dbReference type="Gene3D" id="3.40.50.10320">
    <property type="entry name" value="LmbE-like"/>
    <property type="match status" value="1"/>
</dbReference>
<dbReference type="SUPFAM" id="SSF102588">
    <property type="entry name" value="LmbE-like"/>
    <property type="match status" value="1"/>
</dbReference>
<reference evidence="1 2" key="1">
    <citation type="submission" date="2017-08" db="EMBL/GenBank/DDBJ databases">
        <title>Infants hospitalized years apart are colonized by the same room-sourced microbial strains.</title>
        <authorList>
            <person name="Brooks B."/>
            <person name="Olm M.R."/>
            <person name="Firek B.A."/>
            <person name="Baker R."/>
            <person name="Thomas B.C."/>
            <person name="Morowitz M.J."/>
            <person name="Banfield J.F."/>
        </authorList>
    </citation>
    <scope>NUCLEOTIDE SEQUENCE [LARGE SCALE GENOMIC DNA]</scope>
    <source>
        <strain evidence="1">S2_003_000_R2_14</strain>
    </source>
</reference>
<protein>
    <recommendedName>
        <fullName evidence="3">LmbE family protein</fullName>
    </recommendedName>
</protein>
<dbReference type="Gene3D" id="3.40.50.880">
    <property type="match status" value="1"/>
</dbReference>
<evidence type="ECO:0000313" key="1">
    <source>
        <dbReference type="EMBL" id="PZR10749.1"/>
    </source>
</evidence>
<dbReference type="GO" id="GO:0016811">
    <property type="term" value="F:hydrolase activity, acting on carbon-nitrogen (but not peptide) bonds, in linear amides"/>
    <property type="evidence" value="ECO:0007669"/>
    <property type="project" value="TreeGrafter"/>
</dbReference>
<dbReference type="AlphaFoldDB" id="A0A2W5T5H2"/>
<evidence type="ECO:0008006" key="3">
    <source>
        <dbReference type="Google" id="ProtNLM"/>
    </source>
</evidence>
<gene>
    <name evidence="1" type="ORF">DI536_18910</name>
</gene>
<evidence type="ECO:0000313" key="2">
    <source>
        <dbReference type="Proteomes" id="UP000249061"/>
    </source>
</evidence>
<organism evidence="1 2">
    <name type="scientific">Archangium gephyra</name>
    <dbReference type="NCBI Taxonomy" id="48"/>
    <lineage>
        <taxon>Bacteria</taxon>
        <taxon>Pseudomonadati</taxon>
        <taxon>Myxococcota</taxon>
        <taxon>Myxococcia</taxon>
        <taxon>Myxococcales</taxon>
        <taxon>Cystobacterineae</taxon>
        <taxon>Archangiaceae</taxon>
        <taxon>Archangium</taxon>
    </lineage>
</organism>